<evidence type="ECO:0000256" key="4">
    <source>
        <dbReference type="ARBA" id="ARBA00022589"/>
    </source>
</evidence>
<evidence type="ECO:0000259" key="11">
    <source>
        <dbReference type="PROSITE" id="PS51387"/>
    </source>
</evidence>
<dbReference type="EMBL" id="JACGWL010000006">
    <property type="protein sequence ID" value="KAK4400440.1"/>
    <property type="molecule type" value="Genomic_DNA"/>
</dbReference>
<dbReference type="InterPro" id="IPR006094">
    <property type="entry name" value="Oxid_FAD_bind_N"/>
</dbReference>
<dbReference type="PROSITE" id="PS51387">
    <property type="entry name" value="FAD_PCMH"/>
    <property type="match status" value="1"/>
</dbReference>
<dbReference type="InterPro" id="IPR036318">
    <property type="entry name" value="FAD-bd_PCMH-like_sf"/>
</dbReference>
<sequence>MESWGITFLLLFFANLLVLGVSSTQDHNKPFLECLIDQFQSSNADPSNVVFSPNNASYASLLLAPNLRPESTSPLRPLLIVTPYYEREIQAVIYCCKKLGTQIRVRSGGHDYEGLSYVSGIPFVVLDMRNFRSVSINTKDKTAWVEVGTTLGQLYHTIARHSKTLAFTAGVCPTVGVGGHISGGGYGMMSRKHSIAADHIIDAKVTNADGQIVDRRSMGGDLFWAIRGGGGTSFGIVLAFKLQLVTIPGTVTVFDVSRTLEQNATNLVHKWQYIADKIDKNLLLRLFLQSITSPIHGNRTIQANFKTLYLGRVHNLLPIMQEKFPELGLLPEDCIEMSWIESVLYFAGLRNESLDILLSRIPTGIYNPVYFKGKSDYVRQPIPINGLKGIWRFLHEEDENRGKLQFSPYGGALNDYSESETPFAHRAGYIFMIHYMVSWTRPGNNESERHMNWIRRLYGYMAPYVSKNPRAAYFNYRDLDLGTNNEGNTSYAQASVWGLKYFGNNFNRLVSVKTKVDPSNFFRNEQSVPPLYLSARTKEFITADHKL</sequence>
<keyword evidence="8" id="KW-0560">Oxidoreductase</keyword>
<evidence type="ECO:0000256" key="5">
    <source>
        <dbReference type="ARBA" id="ARBA00022630"/>
    </source>
</evidence>
<dbReference type="Gene3D" id="3.30.43.10">
    <property type="entry name" value="Uridine Diphospho-n-acetylenolpyruvylglucosamine Reductase, domain 2"/>
    <property type="match status" value="1"/>
</dbReference>
<evidence type="ECO:0000256" key="6">
    <source>
        <dbReference type="ARBA" id="ARBA00022729"/>
    </source>
</evidence>
<dbReference type="PANTHER" id="PTHR32448">
    <property type="entry name" value="OS08G0158400 PROTEIN"/>
    <property type="match status" value="1"/>
</dbReference>
<dbReference type="PROSITE" id="PS00862">
    <property type="entry name" value="OX2_COVAL_FAD"/>
    <property type="match status" value="1"/>
</dbReference>
<dbReference type="GO" id="GO:0016491">
    <property type="term" value="F:oxidoreductase activity"/>
    <property type="evidence" value="ECO:0007669"/>
    <property type="project" value="UniProtKB-KW"/>
</dbReference>
<comment type="pathway">
    <text evidence="2">Alkaloid biosynthesis.</text>
</comment>
<evidence type="ECO:0000256" key="9">
    <source>
        <dbReference type="ARBA" id="ARBA00023180"/>
    </source>
</evidence>
<dbReference type="InterPro" id="IPR016166">
    <property type="entry name" value="FAD-bd_PCMH"/>
</dbReference>
<dbReference type="InterPro" id="IPR016169">
    <property type="entry name" value="FAD-bd_PCMH_sub2"/>
</dbReference>
<keyword evidence="4" id="KW-0017">Alkaloid metabolism</keyword>
<evidence type="ECO:0000256" key="1">
    <source>
        <dbReference type="ARBA" id="ARBA00001974"/>
    </source>
</evidence>
<name>A0AAE1WVQ5_9LAMI</name>
<feature type="domain" description="FAD-binding PCMH-type" evidence="11">
    <location>
        <begin position="73"/>
        <end position="247"/>
    </location>
</feature>
<keyword evidence="6 10" id="KW-0732">Signal</keyword>
<organism evidence="12 13">
    <name type="scientific">Sesamum angolense</name>
    <dbReference type="NCBI Taxonomy" id="2727404"/>
    <lineage>
        <taxon>Eukaryota</taxon>
        <taxon>Viridiplantae</taxon>
        <taxon>Streptophyta</taxon>
        <taxon>Embryophyta</taxon>
        <taxon>Tracheophyta</taxon>
        <taxon>Spermatophyta</taxon>
        <taxon>Magnoliopsida</taxon>
        <taxon>eudicotyledons</taxon>
        <taxon>Gunneridae</taxon>
        <taxon>Pentapetalae</taxon>
        <taxon>asterids</taxon>
        <taxon>lamiids</taxon>
        <taxon>Lamiales</taxon>
        <taxon>Pedaliaceae</taxon>
        <taxon>Sesamum</taxon>
    </lineage>
</organism>
<proteinExistence type="inferred from homology"/>
<evidence type="ECO:0000313" key="12">
    <source>
        <dbReference type="EMBL" id="KAK4400440.1"/>
    </source>
</evidence>
<feature type="signal peptide" evidence="10">
    <location>
        <begin position="1"/>
        <end position="23"/>
    </location>
</feature>
<keyword evidence="13" id="KW-1185">Reference proteome</keyword>
<reference evidence="12" key="1">
    <citation type="submission" date="2020-06" db="EMBL/GenBank/DDBJ databases">
        <authorList>
            <person name="Li T."/>
            <person name="Hu X."/>
            <person name="Zhang T."/>
            <person name="Song X."/>
            <person name="Zhang H."/>
            <person name="Dai N."/>
            <person name="Sheng W."/>
            <person name="Hou X."/>
            <person name="Wei L."/>
        </authorList>
    </citation>
    <scope>NUCLEOTIDE SEQUENCE</scope>
    <source>
        <strain evidence="12">K16</strain>
        <tissue evidence="12">Leaf</tissue>
    </source>
</reference>
<dbReference type="InterPro" id="IPR012951">
    <property type="entry name" value="BBE"/>
</dbReference>
<evidence type="ECO:0000256" key="3">
    <source>
        <dbReference type="ARBA" id="ARBA00005466"/>
    </source>
</evidence>
<dbReference type="AlphaFoldDB" id="A0AAE1WVQ5"/>
<feature type="chain" id="PRO_5042189368" evidence="10">
    <location>
        <begin position="24"/>
        <end position="547"/>
    </location>
</feature>
<comment type="caution">
    <text evidence="12">The sequence shown here is derived from an EMBL/GenBank/DDBJ whole genome shotgun (WGS) entry which is preliminary data.</text>
</comment>
<evidence type="ECO:0000313" key="13">
    <source>
        <dbReference type="Proteomes" id="UP001289374"/>
    </source>
</evidence>
<gene>
    <name evidence="12" type="ORF">Sango_1150100</name>
</gene>
<dbReference type="Gene3D" id="3.30.465.10">
    <property type="match status" value="1"/>
</dbReference>
<evidence type="ECO:0000256" key="7">
    <source>
        <dbReference type="ARBA" id="ARBA00022827"/>
    </source>
</evidence>
<comment type="similarity">
    <text evidence="3">Belongs to the oxygen-dependent FAD-linked oxidoreductase family.</text>
</comment>
<evidence type="ECO:0000256" key="10">
    <source>
        <dbReference type="SAM" id="SignalP"/>
    </source>
</evidence>
<reference evidence="12" key="2">
    <citation type="journal article" date="2024" name="Plant">
        <title>Genomic evolution and insights into agronomic trait innovations of Sesamum species.</title>
        <authorList>
            <person name="Miao H."/>
            <person name="Wang L."/>
            <person name="Qu L."/>
            <person name="Liu H."/>
            <person name="Sun Y."/>
            <person name="Le M."/>
            <person name="Wang Q."/>
            <person name="Wei S."/>
            <person name="Zheng Y."/>
            <person name="Lin W."/>
            <person name="Duan Y."/>
            <person name="Cao H."/>
            <person name="Xiong S."/>
            <person name="Wang X."/>
            <person name="Wei L."/>
            <person name="Li C."/>
            <person name="Ma Q."/>
            <person name="Ju M."/>
            <person name="Zhao R."/>
            <person name="Li G."/>
            <person name="Mu C."/>
            <person name="Tian Q."/>
            <person name="Mei H."/>
            <person name="Zhang T."/>
            <person name="Gao T."/>
            <person name="Zhang H."/>
        </authorList>
    </citation>
    <scope>NUCLEOTIDE SEQUENCE</scope>
    <source>
        <strain evidence="12">K16</strain>
    </source>
</reference>
<evidence type="ECO:0000256" key="8">
    <source>
        <dbReference type="ARBA" id="ARBA00023002"/>
    </source>
</evidence>
<comment type="cofactor">
    <cofactor evidence="1">
        <name>FAD</name>
        <dbReference type="ChEBI" id="CHEBI:57692"/>
    </cofactor>
</comment>
<dbReference type="SUPFAM" id="SSF56176">
    <property type="entry name" value="FAD-binding/transporter-associated domain-like"/>
    <property type="match status" value="1"/>
</dbReference>
<keyword evidence="7" id="KW-0274">FAD</keyword>
<dbReference type="Gene3D" id="3.40.462.20">
    <property type="match status" value="1"/>
</dbReference>
<dbReference type="InterPro" id="IPR016167">
    <property type="entry name" value="FAD-bd_PCMH_sub1"/>
</dbReference>
<keyword evidence="9" id="KW-0325">Glycoprotein</keyword>
<evidence type="ECO:0000256" key="2">
    <source>
        <dbReference type="ARBA" id="ARBA00004913"/>
    </source>
</evidence>
<dbReference type="Pfam" id="PF01565">
    <property type="entry name" value="FAD_binding_4"/>
    <property type="match status" value="1"/>
</dbReference>
<dbReference type="InterPro" id="IPR006093">
    <property type="entry name" value="Oxy_OxRdtase_FAD_BS"/>
</dbReference>
<dbReference type="Pfam" id="PF08031">
    <property type="entry name" value="BBE"/>
    <property type="match status" value="1"/>
</dbReference>
<protein>
    <submittedName>
        <fullName evidence="12">Berberine bridge enzyme-like 18</fullName>
    </submittedName>
</protein>
<dbReference type="Proteomes" id="UP001289374">
    <property type="component" value="Unassembled WGS sequence"/>
</dbReference>
<keyword evidence="5" id="KW-0285">Flavoprotein</keyword>
<dbReference type="GO" id="GO:0071949">
    <property type="term" value="F:FAD binding"/>
    <property type="evidence" value="ECO:0007669"/>
    <property type="project" value="InterPro"/>
</dbReference>
<accession>A0AAE1WVQ5</accession>